<comment type="caution">
    <text evidence="1">The sequence shown here is derived from an EMBL/GenBank/DDBJ whole genome shotgun (WGS) entry which is preliminary data.</text>
</comment>
<proteinExistence type="predicted"/>
<dbReference type="Proteomes" id="UP000179621">
    <property type="component" value="Unassembled WGS sequence"/>
</dbReference>
<reference evidence="1 2" key="1">
    <citation type="submission" date="2016-10" db="EMBL/GenBank/DDBJ databases">
        <title>Evaluation of Human, Animal and Environmental Mycobacterium chelonae Isolates by Core Genome Phylogenomic Analysis, Targeted Gene Comparison, and Anti-microbial Susceptibility Patterns: A Tale of Mistaken Identities.</title>
        <authorList>
            <person name="Fogelson S.B."/>
            <person name="Camus A.C."/>
            <person name="Lorenz W."/>
            <person name="Vasireddy R."/>
            <person name="Vasireddy S."/>
            <person name="Smith T."/>
            <person name="Brown-Elliott B.A."/>
            <person name="Wallace R.J.Jr."/>
            <person name="Hasan N.A."/>
            <person name="Reischl U."/>
            <person name="Sanchez S."/>
        </authorList>
    </citation>
    <scope>NUCLEOTIDE SEQUENCE [LARGE SCALE GENOMIC DNA]</scope>
    <source>
        <strain evidence="1 2">8528</strain>
    </source>
</reference>
<dbReference type="RefSeq" id="WP_070911296.1">
    <property type="nucleotide sequence ID" value="NZ_MLIC01000003.1"/>
</dbReference>
<gene>
    <name evidence="1" type="ORF">BKG73_17330</name>
</gene>
<protein>
    <submittedName>
        <fullName evidence="1">Uncharacterized protein</fullName>
    </submittedName>
</protein>
<evidence type="ECO:0000313" key="1">
    <source>
        <dbReference type="EMBL" id="OHU08778.1"/>
    </source>
</evidence>
<dbReference type="EMBL" id="MLIH01000027">
    <property type="protein sequence ID" value="OHU08778.1"/>
    <property type="molecule type" value="Genomic_DNA"/>
</dbReference>
<organism evidence="1 2">
    <name type="scientific">Mycobacteroides saopaulense</name>
    <dbReference type="NCBI Taxonomy" id="1578165"/>
    <lineage>
        <taxon>Bacteria</taxon>
        <taxon>Bacillati</taxon>
        <taxon>Actinomycetota</taxon>
        <taxon>Actinomycetes</taxon>
        <taxon>Mycobacteriales</taxon>
        <taxon>Mycobacteriaceae</taxon>
        <taxon>Mycobacteroides</taxon>
    </lineage>
</organism>
<evidence type="ECO:0000313" key="2">
    <source>
        <dbReference type="Proteomes" id="UP000179621"/>
    </source>
</evidence>
<accession>A0ABX3BYC9</accession>
<keyword evidence="2" id="KW-1185">Reference proteome</keyword>
<sequence>MSELVDRAKAAMAVCICHGDNDNPDVEIPMSLVSELIAEVERLEAQIRSPHTWNPAWGSPYDVMGDVL</sequence>
<name>A0ABX3BYC9_9MYCO</name>